<evidence type="ECO:0000313" key="2">
    <source>
        <dbReference type="EMBL" id="GAA5061213.1"/>
    </source>
</evidence>
<evidence type="ECO:0000313" key="3">
    <source>
        <dbReference type="Proteomes" id="UP001501729"/>
    </source>
</evidence>
<evidence type="ECO:0000256" key="1">
    <source>
        <dbReference type="SAM" id="MobiDB-lite"/>
    </source>
</evidence>
<feature type="region of interest" description="Disordered" evidence="1">
    <location>
        <begin position="122"/>
        <end position="146"/>
    </location>
</feature>
<protein>
    <submittedName>
        <fullName evidence="2">Uncharacterized protein</fullName>
    </submittedName>
</protein>
<dbReference type="AlphaFoldDB" id="A0AAV3UNT2"/>
<sequence length="161" mass="18259">MLAVRANGTEGTTELTCFNYHLRIPIRLRQSEHYQPDMSDQSRTDSGHYAETITLERVFRVFDQIEGPTITSRDVADVLDCSTEAARQKLGQLHEQGRIHRRKSGRTVLWWRADDAQAATEFDPDDPLFAEPPSFASEEPTDAANVDEYLYGPIEANSDDE</sequence>
<gene>
    <name evidence="2" type="ORF">GCM10025751_47240</name>
</gene>
<comment type="caution">
    <text evidence="2">The sequence shown here is derived from an EMBL/GenBank/DDBJ whole genome shotgun (WGS) entry which is preliminary data.</text>
</comment>
<dbReference type="Proteomes" id="UP001501729">
    <property type="component" value="Unassembled WGS sequence"/>
</dbReference>
<dbReference type="Gene3D" id="1.10.10.10">
    <property type="entry name" value="Winged helix-like DNA-binding domain superfamily/Winged helix DNA-binding domain"/>
    <property type="match status" value="1"/>
</dbReference>
<organism evidence="2 3">
    <name type="scientific">Haladaptatus pallidirubidus</name>
    <dbReference type="NCBI Taxonomy" id="1008152"/>
    <lineage>
        <taxon>Archaea</taxon>
        <taxon>Methanobacteriati</taxon>
        <taxon>Methanobacteriota</taxon>
        <taxon>Stenosarchaea group</taxon>
        <taxon>Halobacteria</taxon>
        <taxon>Halobacteriales</taxon>
        <taxon>Haladaptataceae</taxon>
        <taxon>Haladaptatus</taxon>
    </lineage>
</organism>
<proteinExistence type="predicted"/>
<dbReference type="InterPro" id="IPR036390">
    <property type="entry name" value="WH_DNA-bd_sf"/>
</dbReference>
<accession>A0AAV3UNT2</accession>
<dbReference type="SUPFAM" id="SSF46785">
    <property type="entry name" value="Winged helix' DNA-binding domain"/>
    <property type="match status" value="1"/>
</dbReference>
<name>A0AAV3UNT2_9EURY</name>
<dbReference type="InterPro" id="IPR036388">
    <property type="entry name" value="WH-like_DNA-bd_sf"/>
</dbReference>
<reference evidence="2 3" key="1">
    <citation type="journal article" date="2019" name="Int. J. Syst. Evol. Microbiol.">
        <title>The Global Catalogue of Microorganisms (GCM) 10K type strain sequencing project: providing services to taxonomists for standard genome sequencing and annotation.</title>
        <authorList>
            <consortium name="The Broad Institute Genomics Platform"/>
            <consortium name="The Broad Institute Genome Sequencing Center for Infectious Disease"/>
            <person name="Wu L."/>
            <person name="Ma J."/>
        </authorList>
    </citation>
    <scope>NUCLEOTIDE SEQUENCE [LARGE SCALE GENOMIC DNA]</scope>
    <source>
        <strain evidence="2 3">JCM 17504</strain>
    </source>
</reference>
<dbReference type="EMBL" id="BAABKX010000019">
    <property type="protein sequence ID" value="GAA5061213.1"/>
    <property type="molecule type" value="Genomic_DNA"/>
</dbReference>
<keyword evidence="3" id="KW-1185">Reference proteome</keyword>